<keyword evidence="18" id="KW-0805">Transcription regulation</keyword>
<evidence type="ECO:0000256" key="7">
    <source>
        <dbReference type="ARBA" id="ARBA00022533"/>
    </source>
</evidence>
<dbReference type="GO" id="GO:0051287">
    <property type="term" value="F:NAD binding"/>
    <property type="evidence" value="ECO:0007669"/>
    <property type="project" value="UniProtKB-UniRule"/>
</dbReference>
<dbReference type="InterPro" id="IPR012317">
    <property type="entry name" value="Poly(ADP-ribose)pol_cat_dom"/>
</dbReference>
<evidence type="ECO:0000256" key="21">
    <source>
        <dbReference type="ARBA" id="ARBA00023163"/>
    </source>
</evidence>
<comment type="similarity">
    <text evidence="25">Belongs to the ARTD/PARP family.</text>
</comment>
<evidence type="ECO:0000256" key="5">
    <source>
        <dbReference type="ARBA" id="ARBA00022490"/>
    </source>
</evidence>
<dbReference type="CDD" id="cd17747">
    <property type="entry name" value="BRCT_PARP1"/>
    <property type="match status" value="1"/>
</dbReference>
<dbReference type="Gene3D" id="1.20.142.10">
    <property type="entry name" value="Poly(ADP-ribose) polymerase, regulatory domain"/>
    <property type="match status" value="1"/>
</dbReference>
<dbReference type="Gene3D" id="3.40.50.10190">
    <property type="entry name" value="BRCT domain"/>
    <property type="match status" value="1"/>
</dbReference>
<dbReference type="InterPro" id="IPR036616">
    <property type="entry name" value="Poly(ADP-ribose)pol_reg_dom_sf"/>
</dbReference>
<dbReference type="InterPro" id="IPR008893">
    <property type="entry name" value="WGR_domain"/>
</dbReference>
<evidence type="ECO:0000256" key="26">
    <source>
        <dbReference type="ARBA" id="ARBA00033987"/>
    </source>
</evidence>
<comment type="catalytic activity">
    <reaction evidence="27">
        <text>L-histidyl-[protein] + NAD(+) = N(tele)-(ADP-D-ribosyl)-L-histidyl-[protein] + nicotinamide + H(+)</text>
        <dbReference type="Rhea" id="RHEA:72071"/>
        <dbReference type="Rhea" id="RHEA-COMP:9745"/>
        <dbReference type="Rhea" id="RHEA-COMP:18085"/>
        <dbReference type="ChEBI" id="CHEBI:15378"/>
        <dbReference type="ChEBI" id="CHEBI:17154"/>
        <dbReference type="ChEBI" id="CHEBI:29979"/>
        <dbReference type="ChEBI" id="CHEBI:57540"/>
        <dbReference type="ChEBI" id="CHEBI:191398"/>
    </reaction>
    <physiologicalReaction direction="left-to-right" evidence="27">
        <dbReference type="Rhea" id="RHEA:72072"/>
    </physiologicalReaction>
</comment>
<feature type="domain" description="PARP catalytic" evidence="35">
    <location>
        <begin position="771"/>
        <end position="995"/>
    </location>
</feature>
<dbReference type="SUPFAM" id="SSF52113">
    <property type="entry name" value="BRCT domain"/>
    <property type="match status" value="1"/>
</dbReference>
<keyword evidence="17" id="KW-0391">Immunity</keyword>
<dbReference type="InterPro" id="IPR036420">
    <property type="entry name" value="BRCT_dom_sf"/>
</dbReference>
<dbReference type="OMA" id="MNFKYKY"/>
<dbReference type="FunFam" id="3.90.228.10:FF:000002">
    <property type="entry name" value="Poly [ADP-ribose] polymerase"/>
    <property type="match status" value="1"/>
</dbReference>
<dbReference type="PROSITE" id="PS50064">
    <property type="entry name" value="ZF_PARP_2"/>
    <property type="match status" value="2"/>
</dbReference>
<dbReference type="Pfam" id="PF02877">
    <property type="entry name" value="PARP_reg"/>
    <property type="match status" value="1"/>
</dbReference>
<sequence>MSSHHDLPFQAEYAKSGRSSCKKCKQAISQDSLRIAIMVQSPHFDGKVPNWFHFECFWTRGKCKNPDDIYNFHSLRWEDQQKIKNKIGGGGAADKVAAGTSNSTSANDAEEFATEYAKSGRSQCRGCDSFIAKDSLRVSKKEFESQRAVMYGPQDLWHHVDCFVKNREELGFTSEMSPTEIKGFAKLKPEDKQLLLSKLGPGAKTKTPSKRKAESQPEKQEKKKAKKEETEEEKALMVQNKILWETRDNLSKEVSNAAMKLMLELNNQDIPSGESKILDAMADCLVFGALEKCTECKHGQLYYTSEGYACTGNLTEWTKCMNITKAPKRKAFKIPKEFHDVHFLKCYRFVKRERLFPVVTVRAKSGVVSSSVDSVDGVGTSKPLKDLRLAVRGRLSKKQPEIIKEITDLGGIVKKVDSRTVVIISCKEEVESNTKHMNRARLNNIPVVSEEFLSACTGGDLVEAIKKCSIAPWGSNVQLRVSQLKSAPKSGMSAREEAKYTKSVPAKVKMTVKGGAAVDPDSELAEVAHVIKEQGEPLTAVLGLVDIARGTNSFYKLQALESDSENRWWVFRAWGRVGTTIGGNKLEKFSTKKFALEKFKELYIDKTGNEWENRKTFLKMPNKFYPLEIDYGQDEENIKKLDLATSNSTLPKSVQNLICMIFDVESMIKAMMEFEIDMKKMPLGKLSKRQIQSAYSILTELQKLIETKGSQSQFVDATNRFYTSVPHDFGLKKPPLLDTSEIIKQKTDMLDNLLEIEVAYSLLKGGDEGEDPITAHYKKLKCQLEPLDPASDEFERLKTYTKNTHASTHNMYDLEIMDVLKVVREGESKMFRPFKELNNRMLLWHGSRATNFAGILSQGLRIAPPEAPVTGYMFGKGVYFADMVSKSANYCCTSKTNNIGVLLLCEVALGNMYELTHSEFVTKLPKGKHSTKGLGKTCPDPKGNYVTPDGVIIPMGVGTPSGVEKTSLLYNEFIVYDTAQVNIKYLLKMKFNYKW</sequence>
<feature type="domain" description="BRCT" evidence="34">
    <location>
        <begin position="379"/>
        <end position="456"/>
    </location>
</feature>
<dbReference type="GO" id="GO:0045087">
    <property type="term" value="P:innate immune response"/>
    <property type="evidence" value="ECO:0007669"/>
    <property type="project" value="UniProtKB-KW"/>
</dbReference>
<dbReference type="FunFam" id="2.20.25.630:FF:000001">
    <property type="entry name" value="Poly [ADP-ribose] polymerase"/>
    <property type="match status" value="1"/>
</dbReference>
<dbReference type="GO" id="GO:0005829">
    <property type="term" value="C:cytosol"/>
    <property type="evidence" value="ECO:0007669"/>
    <property type="project" value="UniProtKB-SubCell"/>
</dbReference>
<dbReference type="PROSITE" id="PS51060">
    <property type="entry name" value="PARP_ALPHA_HD"/>
    <property type="match status" value="1"/>
</dbReference>
<keyword evidence="11" id="KW-0548">Nucleotidyltransferase</keyword>
<keyword evidence="22 30" id="KW-0539">Nucleus</keyword>
<evidence type="ECO:0000259" key="34">
    <source>
        <dbReference type="PROSITE" id="PS50172"/>
    </source>
</evidence>
<dbReference type="CDD" id="cd08001">
    <property type="entry name" value="WGR_PARP1_like"/>
    <property type="match status" value="1"/>
</dbReference>
<evidence type="ECO:0000256" key="6">
    <source>
        <dbReference type="ARBA" id="ARBA00022499"/>
    </source>
</evidence>
<evidence type="ECO:0000256" key="10">
    <source>
        <dbReference type="ARBA" id="ARBA00022679"/>
    </source>
</evidence>
<name>A0A9W3A0K9_BIOGL</name>
<evidence type="ECO:0000256" key="25">
    <source>
        <dbReference type="ARBA" id="ARBA00024347"/>
    </source>
</evidence>
<dbReference type="Proteomes" id="UP001165740">
    <property type="component" value="Chromosome 3"/>
</dbReference>
<dbReference type="InterPro" id="IPR001357">
    <property type="entry name" value="BRCT_dom"/>
</dbReference>
<keyword evidence="9 30" id="KW-0328">Glycosyltransferase</keyword>
<dbReference type="Pfam" id="PF05406">
    <property type="entry name" value="WGR"/>
    <property type="match status" value="1"/>
</dbReference>
<organism evidence="38 39">
    <name type="scientific">Biomphalaria glabrata</name>
    <name type="common">Bloodfluke planorb</name>
    <name type="synonym">Freshwater snail</name>
    <dbReference type="NCBI Taxonomy" id="6526"/>
    <lineage>
        <taxon>Eukaryota</taxon>
        <taxon>Metazoa</taxon>
        <taxon>Spiralia</taxon>
        <taxon>Lophotrochozoa</taxon>
        <taxon>Mollusca</taxon>
        <taxon>Gastropoda</taxon>
        <taxon>Heterobranchia</taxon>
        <taxon>Euthyneura</taxon>
        <taxon>Panpulmonata</taxon>
        <taxon>Hygrophila</taxon>
        <taxon>Lymnaeoidea</taxon>
        <taxon>Planorbidae</taxon>
        <taxon>Biomphalaria</taxon>
    </lineage>
</organism>
<keyword evidence="14" id="KW-0013">ADP-ribosylation</keyword>
<feature type="region of interest" description="Disordered" evidence="32">
    <location>
        <begin position="196"/>
        <end position="232"/>
    </location>
</feature>
<dbReference type="GO" id="GO:0008270">
    <property type="term" value="F:zinc ion binding"/>
    <property type="evidence" value="ECO:0007669"/>
    <property type="project" value="UniProtKB-KW"/>
</dbReference>
<evidence type="ECO:0000256" key="20">
    <source>
        <dbReference type="ARBA" id="ARBA00023125"/>
    </source>
</evidence>
<keyword evidence="21" id="KW-0804">Transcription</keyword>
<dbReference type="SMART" id="SM01336">
    <property type="entry name" value="zf-PARP"/>
    <property type="match status" value="2"/>
</dbReference>
<keyword evidence="20 30" id="KW-0238">DNA-binding</keyword>
<accession>A0A9W3A0K9</accession>
<comment type="catalytic activity">
    <reaction evidence="23">
        <text>L-glutamyl-[protein] + NAD(+) = 5-O-(ADP-D-ribosyl)-L-glutamyl-[protein] + nicotinamide</text>
        <dbReference type="Rhea" id="RHEA:58224"/>
        <dbReference type="Rhea" id="RHEA-COMP:10208"/>
        <dbReference type="Rhea" id="RHEA-COMP:15089"/>
        <dbReference type="ChEBI" id="CHEBI:17154"/>
        <dbReference type="ChEBI" id="CHEBI:29973"/>
        <dbReference type="ChEBI" id="CHEBI:57540"/>
        <dbReference type="ChEBI" id="CHEBI:142540"/>
    </reaction>
    <physiologicalReaction direction="left-to-right" evidence="23">
        <dbReference type="Rhea" id="RHEA:58225"/>
    </physiologicalReaction>
</comment>
<dbReference type="PANTHER" id="PTHR10459:SF112">
    <property type="entry name" value="POLY [ADP-RIBOSE] POLYMERASE 1"/>
    <property type="match status" value="1"/>
</dbReference>
<comment type="catalytic activity">
    <reaction evidence="24">
        <text>L-aspartyl-[protein] + NAD(+) = 4-O-(ADP-D-ribosyl)-L-aspartyl-[protein] + nicotinamide</text>
        <dbReference type="Rhea" id="RHEA:54424"/>
        <dbReference type="Rhea" id="RHEA-COMP:9867"/>
        <dbReference type="Rhea" id="RHEA-COMP:13832"/>
        <dbReference type="ChEBI" id="CHEBI:17154"/>
        <dbReference type="ChEBI" id="CHEBI:29961"/>
        <dbReference type="ChEBI" id="CHEBI:57540"/>
        <dbReference type="ChEBI" id="CHEBI:138102"/>
    </reaction>
    <physiologicalReaction direction="left-to-right" evidence="24">
        <dbReference type="Rhea" id="RHEA:54425"/>
    </physiologicalReaction>
</comment>
<dbReference type="PANTHER" id="PTHR10459">
    <property type="entry name" value="DNA LIGASE"/>
    <property type="match status" value="1"/>
</dbReference>
<dbReference type="SUPFAM" id="SSF57716">
    <property type="entry name" value="Glucocorticoid receptor-like (DNA-binding domain)"/>
    <property type="match status" value="2"/>
</dbReference>
<evidence type="ECO:0000256" key="2">
    <source>
        <dbReference type="ARBA" id="ARBA00004514"/>
    </source>
</evidence>
<dbReference type="OrthoDB" id="429950at2759"/>
<feature type="domain" description="PARP-type" evidence="33">
    <location>
        <begin position="112"/>
        <end position="203"/>
    </location>
</feature>
<keyword evidence="13" id="KW-0677">Repeat</keyword>
<keyword evidence="8" id="KW-0399">Innate immunity</keyword>
<keyword evidence="12 30" id="KW-0479">Metal-binding</keyword>
<dbReference type="GO" id="GO:0005694">
    <property type="term" value="C:chromosome"/>
    <property type="evidence" value="ECO:0007669"/>
    <property type="project" value="UniProtKB-SubCell"/>
</dbReference>
<reference evidence="39" key="1">
    <citation type="submission" date="2025-08" db="UniProtKB">
        <authorList>
            <consortium name="RefSeq"/>
        </authorList>
    </citation>
    <scope>IDENTIFICATION</scope>
</reference>
<dbReference type="InterPro" id="IPR012982">
    <property type="entry name" value="PARP1-like_PADR1_Zn_ribbon"/>
</dbReference>
<dbReference type="Gene3D" id="3.90.228.10">
    <property type="match status" value="1"/>
</dbReference>
<evidence type="ECO:0000256" key="3">
    <source>
        <dbReference type="ARBA" id="ARBA00004604"/>
    </source>
</evidence>
<evidence type="ECO:0000313" key="38">
    <source>
        <dbReference type="Proteomes" id="UP001165740"/>
    </source>
</evidence>
<evidence type="ECO:0000256" key="4">
    <source>
        <dbReference type="ARBA" id="ARBA00022454"/>
    </source>
</evidence>
<feature type="compositionally biased region" description="Basic and acidic residues" evidence="32">
    <location>
        <begin position="211"/>
        <end position="232"/>
    </location>
</feature>
<dbReference type="AlphaFoldDB" id="A0A9W3A0K9"/>
<keyword evidence="19 30" id="KW-0520">NAD</keyword>
<evidence type="ECO:0000256" key="12">
    <source>
        <dbReference type="ARBA" id="ARBA00022723"/>
    </source>
</evidence>
<evidence type="ECO:0000256" key="16">
    <source>
        <dbReference type="ARBA" id="ARBA00022833"/>
    </source>
</evidence>
<dbReference type="GO" id="GO:0006302">
    <property type="term" value="P:double-strand break repair"/>
    <property type="evidence" value="ECO:0007669"/>
    <property type="project" value="TreeGrafter"/>
</dbReference>
<evidence type="ECO:0000256" key="9">
    <source>
        <dbReference type="ARBA" id="ARBA00022676"/>
    </source>
</evidence>
<dbReference type="Pfam" id="PF08063">
    <property type="entry name" value="Zn_ribbon_PADR1"/>
    <property type="match status" value="1"/>
</dbReference>
<dbReference type="InterPro" id="IPR049296">
    <property type="entry name" value="PARP1-like_PADR1_N"/>
</dbReference>
<keyword evidence="15" id="KW-0863">Zinc-finger</keyword>
<evidence type="ECO:0000256" key="8">
    <source>
        <dbReference type="ARBA" id="ARBA00022588"/>
    </source>
</evidence>
<evidence type="ECO:0000256" key="18">
    <source>
        <dbReference type="ARBA" id="ARBA00023015"/>
    </source>
</evidence>
<evidence type="ECO:0000259" key="36">
    <source>
        <dbReference type="PROSITE" id="PS51060"/>
    </source>
</evidence>
<evidence type="ECO:0000256" key="11">
    <source>
        <dbReference type="ARBA" id="ARBA00022695"/>
    </source>
</evidence>
<evidence type="ECO:0000256" key="29">
    <source>
        <dbReference type="ARBA" id="ARBA00048575"/>
    </source>
</evidence>
<dbReference type="InterPro" id="IPR036957">
    <property type="entry name" value="Znf_PARP_sf"/>
</dbReference>
<dbReference type="InterPro" id="IPR050800">
    <property type="entry name" value="ARTD/PARP"/>
</dbReference>
<dbReference type="RefSeq" id="XP_055880724.1">
    <property type="nucleotide sequence ID" value="XM_056024749.1"/>
</dbReference>
<dbReference type="GeneID" id="106073313"/>
<evidence type="ECO:0000259" key="37">
    <source>
        <dbReference type="PROSITE" id="PS51977"/>
    </source>
</evidence>
<dbReference type="InterPro" id="IPR001510">
    <property type="entry name" value="Znf_PARP"/>
</dbReference>
<dbReference type="EC" id="2.4.2.30" evidence="30"/>
<dbReference type="GO" id="GO:0070212">
    <property type="term" value="P:protein poly-ADP-ribosylation"/>
    <property type="evidence" value="ECO:0007669"/>
    <property type="project" value="TreeGrafter"/>
</dbReference>
<dbReference type="PROSITE" id="PS51059">
    <property type="entry name" value="PARP_CATALYTIC"/>
    <property type="match status" value="1"/>
</dbReference>
<gene>
    <name evidence="39" type="primary">LOC106073313</name>
</gene>
<evidence type="ECO:0000256" key="31">
    <source>
        <dbReference type="RuleBase" id="RU362114"/>
    </source>
</evidence>
<dbReference type="Gene3D" id="1.10.20.130">
    <property type="match status" value="1"/>
</dbReference>
<dbReference type="SMART" id="SM01335">
    <property type="entry name" value="PADR1"/>
    <property type="match status" value="1"/>
</dbReference>
<dbReference type="PROSITE" id="PS51977">
    <property type="entry name" value="WGR"/>
    <property type="match status" value="1"/>
</dbReference>
<evidence type="ECO:0000259" key="35">
    <source>
        <dbReference type="PROSITE" id="PS51059"/>
    </source>
</evidence>
<evidence type="ECO:0000256" key="24">
    <source>
        <dbReference type="ARBA" id="ARBA00024164"/>
    </source>
</evidence>
<evidence type="ECO:0000256" key="17">
    <source>
        <dbReference type="ARBA" id="ARBA00022859"/>
    </source>
</evidence>
<evidence type="ECO:0000313" key="39">
    <source>
        <dbReference type="RefSeq" id="XP_055880724.1"/>
    </source>
</evidence>
<dbReference type="GO" id="GO:0016779">
    <property type="term" value="F:nucleotidyltransferase activity"/>
    <property type="evidence" value="ECO:0007669"/>
    <property type="project" value="UniProtKB-KW"/>
</dbReference>
<evidence type="ECO:0000256" key="1">
    <source>
        <dbReference type="ARBA" id="ARBA00004286"/>
    </source>
</evidence>
<evidence type="ECO:0000256" key="22">
    <source>
        <dbReference type="ARBA" id="ARBA00023242"/>
    </source>
</evidence>
<dbReference type="InterPro" id="IPR008288">
    <property type="entry name" value="PARP"/>
</dbReference>
<evidence type="ECO:0000256" key="19">
    <source>
        <dbReference type="ARBA" id="ARBA00023027"/>
    </source>
</evidence>
<dbReference type="SUPFAM" id="SSF56399">
    <property type="entry name" value="ADP-ribosylation"/>
    <property type="match status" value="1"/>
</dbReference>
<evidence type="ECO:0000256" key="13">
    <source>
        <dbReference type="ARBA" id="ARBA00022737"/>
    </source>
</evidence>
<comment type="catalytic activity">
    <reaction evidence="28">
        <text>L-tyrosyl-[protein] + NAD(+) = O-(ADP-D-ribosyl)-L-tyrosyl-[protein] + nicotinamide + H(+)</text>
        <dbReference type="Rhea" id="RHEA:58236"/>
        <dbReference type="Rhea" id="RHEA-COMP:10136"/>
        <dbReference type="Rhea" id="RHEA-COMP:15092"/>
        <dbReference type="ChEBI" id="CHEBI:15378"/>
        <dbReference type="ChEBI" id="CHEBI:17154"/>
        <dbReference type="ChEBI" id="CHEBI:46858"/>
        <dbReference type="ChEBI" id="CHEBI:57540"/>
        <dbReference type="ChEBI" id="CHEBI:142557"/>
    </reaction>
    <physiologicalReaction direction="left-to-right" evidence="28">
        <dbReference type="Rhea" id="RHEA:58237"/>
    </physiologicalReaction>
</comment>
<dbReference type="Pfam" id="PF00645">
    <property type="entry name" value="zf-PARP"/>
    <property type="match status" value="2"/>
</dbReference>
<keyword evidence="38" id="KW-1185">Reference proteome</keyword>
<dbReference type="InterPro" id="IPR038650">
    <property type="entry name" value="PADR1_C_dom_sf"/>
</dbReference>
<dbReference type="PROSITE" id="PS50172">
    <property type="entry name" value="BRCT"/>
    <property type="match status" value="1"/>
</dbReference>
<feature type="domain" description="WGR" evidence="37">
    <location>
        <begin position="527"/>
        <end position="624"/>
    </location>
</feature>
<dbReference type="FunFam" id="3.40.50.10190:FF:000051">
    <property type="entry name" value="Poly [ADP-ribose] polymerase"/>
    <property type="match status" value="1"/>
</dbReference>
<proteinExistence type="inferred from homology"/>
<comment type="catalytic activity">
    <reaction evidence="29">
        <text>L-seryl-[protein] + NAD(+) = O-(ADP-D-ribosyl)-L-seryl-[protein] + nicotinamide + H(+)</text>
        <dbReference type="Rhea" id="RHEA:58232"/>
        <dbReference type="Rhea" id="RHEA-COMP:9863"/>
        <dbReference type="Rhea" id="RHEA-COMP:15091"/>
        <dbReference type="ChEBI" id="CHEBI:15378"/>
        <dbReference type="ChEBI" id="CHEBI:17154"/>
        <dbReference type="ChEBI" id="CHEBI:29999"/>
        <dbReference type="ChEBI" id="CHEBI:57540"/>
        <dbReference type="ChEBI" id="CHEBI:142556"/>
    </reaction>
    <physiologicalReaction direction="left-to-right" evidence="29">
        <dbReference type="Rhea" id="RHEA:58233"/>
    </physiologicalReaction>
</comment>
<evidence type="ECO:0000259" key="33">
    <source>
        <dbReference type="PROSITE" id="PS50064"/>
    </source>
</evidence>
<evidence type="ECO:0000256" key="15">
    <source>
        <dbReference type="ARBA" id="ARBA00022771"/>
    </source>
</evidence>
<dbReference type="PIRSF" id="PIRSF000489">
    <property type="entry name" value="NAD_ADPRT"/>
    <property type="match status" value="1"/>
</dbReference>
<evidence type="ECO:0000256" key="14">
    <source>
        <dbReference type="ARBA" id="ARBA00022765"/>
    </source>
</evidence>
<dbReference type="Pfam" id="PF21728">
    <property type="entry name" value="PADR1_N"/>
    <property type="match status" value="1"/>
</dbReference>
<keyword evidence="4" id="KW-0158">Chromosome</keyword>
<dbReference type="CDD" id="cd01437">
    <property type="entry name" value="parp_like"/>
    <property type="match status" value="1"/>
</dbReference>
<dbReference type="Pfam" id="PF00644">
    <property type="entry name" value="PARP"/>
    <property type="match status" value="1"/>
</dbReference>
<comment type="subcellular location">
    <subcellularLocation>
        <location evidence="1">Chromosome</location>
    </subcellularLocation>
    <subcellularLocation>
        <location evidence="2">Cytoplasm</location>
        <location evidence="2">Cytosol</location>
    </subcellularLocation>
    <subcellularLocation>
        <location evidence="3">Nucleus</location>
        <location evidence="3">Nucleolus</location>
    </subcellularLocation>
</comment>
<dbReference type="SMART" id="SM00773">
    <property type="entry name" value="WGR"/>
    <property type="match status" value="1"/>
</dbReference>
<evidence type="ECO:0000256" key="32">
    <source>
        <dbReference type="SAM" id="MobiDB-lite"/>
    </source>
</evidence>
<dbReference type="GO" id="GO:0003677">
    <property type="term" value="F:DNA binding"/>
    <property type="evidence" value="ECO:0007669"/>
    <property type="project" value="UniProtKB-UniRule"/>
</dbReference>
<dbReference type="Pfam" id="PF00533">
    <property type="entry name" value="BRCT"/>
    <property type="match status" value="1"/>
</dbReference>
<dbReference type="Gene3D" id="3.30.1740.10">
    <property type="entry name" value="Zinc finger, PARP-type"/>
    <property type="match status" value="2"/>
</dbReference>
<dbReference type="SUPFAM" id="SSF142921">
    <property type="entry name" value="WGR domain-like"/>
    <property type="match status" value="1"/>
</dbReference>
<dbReference type="SUPFAM" id="SSF47587">
    <property type="entry name" value="Domain of poly(ADP-ribose) polymerase"/>
    <property type="match status" value="1"/>
</dbReference>
<evidence type="ECO:0000256" key="27">
    <source>
        <dbReference type="ARBA" id="ARBA00048241"/>
    </source>
</evidence>
<evidence type="ECO:0000256" key="28">
    <source>
        <dbReference type="ARBA" id="ARBA00048339"/>
    </source>
</evidence>
<evidence type="ECO:0000256" key="30">
    <source>
        <dbReference type="PIRNR" id="PIRNR000489"/>
    </source>
</evidence>
<protein>
    <recommendedName>
        <fullName evidence="30 31">Poly [ADP-ribose] polymerase</fullName>
        <ecNumber evidence="30">2.4.2.30</ecNumber>
    </recommendedName>
</protein>
<keyword evidence="10 30" id="KW-0808">Transferase</keyword>
<dbReference type="Gene3D" id="2.20.25.630">
    <property type="match status" value="1"/>
</dbReference>
<keyword evidence="7" id="KW-0021">Allosteric enzyme</keyword>
<evidence type="ECO:0000256" key="23">
    <source>
        <dbReference type="ARBA" id="ARBA00024159"/>
    </source>
</evidence>
<dbReference type="InterPro" id="IPR004102">
    <property type="entry name" value="Poly(ADP-ribose)pol_reg_dom"/>
</dbReference>
<dbReference type="GO" id="GO:0005730">
    <property type="term" value="C:nucleolus"/>
    <property type="evidence" value="ECO:0007669"/>
    <property type="project" value="UniProtKB-SubCell"/>
</dbReference>
<dbReference type="FunFam" id="1.20.142.10:FF:000001">
    <property type="entry name" value="Poly [ADP-ribose] polymerase"/>
    <property type="match status" value="1"/>
</dbReference>
<dbReference type="PROSITE" id="PS52007">
    <property type="entry name" value="PADR1"/>
    <property type="match status" value="1"/>
</dbReference>
<keyword evidence="16 30" id="KW-0862">Zinc</keyword>
<dbReference type="InterPro" id="IPR036930">
    <property type="entry name" value="WGR_dom_sf"/>
</dbReference>
<feature type="domain" description="PARP alpha-helical" evidence="36">
    <location>
        <begin position="647"/>
        <end position="764"/>
    </location>
</feature>
<dbReference type="GO" id="GO:0003950">
    <property type="term" value="F:NAD+ poly-ADP-ribosyltransferase activity"/>
    <property type="evidence" value="ECO:0007669"/>
    <property type="project" value="UniProtKB-UniRule"/>
</dbReference>
<dbReference type="GO" id="GO:1990404">
    <property type="term" value="F:NAD+-protein mono-ADP-ribosyltransferase activity"/>
    <property type="evidence" value="ECO:0007669"/>
    <property type="project" value="TreeGrafter"/>
</dbReference>
<feature type="domain" description="PARP-type" evidence="33">
    <location>
        <begin position="9"/>
        <end position="91"/>
    </location>
</feature>
<keyword evidence="6" id="KW-1017">Isopeptide bond</keyword>
<keyword evidence="5" id="KW-0963">Cytoplasm</keyword>
<comment type="catalytic activity">
    <reaction evidence="26 30">
        <text>NAD(+) + (ADP-D-ribosyl)n-acceptor = nicotinamide + (ADP-D-ribosyl)n+1-acceptor + H(+).</text>
        <dbReference type="EC" id="2.4.2.30"/>
    </reaction>
</comment>